<accession>A0A1F8EZB1</accession>
<dbReference type="PANTHER" id="PTHR32463:SF0">
    <property type="entry name" value="L-FUCOSE KINASE"/>
    <property type="match status" value="1"/>
</dbReference>
<dbReference type="Gene3D" id="3.30.230.120">
    <property type="match status" value="1"/>
</dbReference>
<dbReference type="GO" id="GO:0042352">
    <property type="term" value="P:GDP-L-fucose salvage"/>
    <property type="evidence" value="ECO:0007669"/>
    <property type="project" value="TreeGrafter"/>
</dbReference>
<evidence type="ECO:0000256" key="1">
    <source>
        <dbReference type="ARBA" id="ARBA00022679"/>
    </source>
</evidence>
<dbReference type="SUPFAM" id="SSF55060">
    <property type="entry name" value="GHMP Kinase, C-terminal domain"/>
    <property type="match status" value="1"/>
</dbReference>
<gene>
    <name evidence="8" type="ORF">A2831_00675</name>
</gene>
<name>A0A1F8EZB1_9BACT</name>
<feature type="domain" description="GHMP kinase C-terminal" evidence="7">
    <location>
        <begin position="234"/>
        <end position="309"/>
    </location>
</feature>
<evidence type="ECO:0000313" key="8">
    <source>
        <dbReference type="EMBL" id="OGN05680.1"/>
    </source>
</evidence>
<dbReference type="STRING" id="1802668.A2831_00675"/>
<dbReference type="InterPro" id="IPR013750">
    <property type="entry name" value="GHMP_kinase_C_dom"/>
</dbReference>
<keyword evidence="3" id="KW-0418">Kinase</keyword>
<keyword evidence="4" id="KW-0067">ATP-binding</keyword>
<dbReference type="InterPro" id="IPR020568">
    <property type="entry name" value="Ribosomal_Su5_D2-typ_SF"/>
</dbReference>
<keyword evidence="1" id="KW-0808">Transferase</keyword>
<dbReference type="Pfam" id="PF00288">
    <property type="entry name" value="GHMP_kinases_N"/>
    <property type="match status" value="1"/>
</dbReference>
<dbReference type="InterPro" id="IPR001174">
    <property type="entry name" value="HddA/FKP"/>
</dbReference>
<dbReference type="PIRSF" id="PIRSF036406">
    <property type="entry name" value="Hept_kin"/>
    <property type="match status" value="1"/>
</dbReference>
<reference evidence="8 9" key="1">
    <citation type="journal article" date="2016" name="Nat. Commun.">
        <title>Thousands of microbial genomes shed light on interconnected biogeochemical processes in an aquifer system.</title>
        <authorList>
            <person name="Anantharaman K."/>
            <person name="Brown C.T."/>
            <person name="Hug L.A."/>
            <person name="Sharon I."/>
            <person name="Castelle C.J."/>
            <person name="Probst A.J."/>
            <person name="Thomas B.C."/>
            <person name="Singh A."/>
            <person name="Wilkins M.J."/>
            <person name="Karaoz U."/>
            <person name="Brodie E.L."/>
            <person name="Williams K.H."/>
            <person name="Hubbard S.S."/>
            <person name="Banfield J.F."/>
        </authorList>
    </citation>
    <scope>NUCLEOTIDE SEQUENCE [LARGE SCALE GENOMIC DNA]</scope>
</reference>
<dbReference type="GO" id="GO:0005524">
    <property type="term" value="F:ATP binding"/>
    <property type="evidence" value="ECO:0007669"/>
    <property type="project" value="UniProtKB-KW"/>
</dbReference>
<dbReference type="Pfam" id="PF08544">
    <property type="entry name" value="GHMP_kinases_C"/>
    <property type="match status" value="1"/>
</dbReference>
<keyword evidence="2" id="KW-0547">Nucleotide-binding</keyword>
<comment type="similarity">
    <text evidence="5">Belongs to the GHMP kinase family.</text>
</comment>
<evidence type="ECO:0000313" key="9">
    <source>
        <dbReference type="Proteomes" id="UP000177507"/>
    </source>
</evidence>
<dbReference type="SUPFAM" id="SSF54211">
    <property type="entry name" value="Ribosomal protein S5 domain 2-like"/>
    <property type="match status" value="1"/>
</dbReference>
<sequence>MIISKTPLRISFAGGGSDLEDYYKTGYGAVVSTAIDKHIYVVLNKRFGNSIRLAYTDFEDVQNMSDIRHNLVRESMRLATASKGLGGGVSIQYSSELVMAHEGSGLGASSALAVGLLNVMNAYLNKRVSPQILARDACRVEIEMLGHPIGKQDQYSAAFGGLNYIKFKKNGRVEVRPLKCSKRVLAELSSGLLMFYTGLESSSQKVLAEQKSKTPFNLKTIDTMVTLAEKLKLSLEKGNLDNFGSILHENWIYKKSLATGVSNAAIERYYNLAMKAGASGGKILGSGGGGFLLFYCDPGKQSQLRRAMHNLKEIKFGFENNGSRIIKI</sequence>
<dbReference type="EMBL" id="MGJI01000006">
    <property type="protein sequence ID" value="OGN05680.1"/>
    <property type="molecule type" value="Genomic_DNA"/>
</dbReference>
<dbReference type="PANTHER" id="PTHR32463">
    <property type="entry name" value="L-FUCOSE KINASE"/>
    <property type="match status" value="1"/>
</dbReference>
<dbReference type="InterPro" id="IPR052203">
    <property type="entry name" value="GHMP_Kinase-Related"/>
</dbReference>
<feature type="domain" description="GHMP kinase N-terminal" evidence="6">
    <location>
        <begin position="71"/>
        <end position="161"/>
    </location>
</feature>
<dbReference type="InterPro" id="IPR014606">
    <property type="entry name" value="Heptose_7-P_kinase"/>
</dbReference>
<evidence type="ECO:0008006" key="10">
    <source>
        <dbReference type="Google" id="ProtNLM"/>
    </source>
</evidence>
<dbReference type="InterPro" id="IPR036554">
    <property type="entry name" value="GHMP_kinase_C_sf"/>
</dbReference>
<evidence type="ECO:0000256" key="3">
    <source>
        <dbReference type="ARBA" id="ARBA00022777"/>
    </source>
</evidence>
<dbReference type="GO" id="GO:0050201">
    <property type="term" value="F:fucokinase activity"/>
    <property type="evidence" value="ECO:0007669"/>
    <property type="project" value="TreeGrafter"/>
</dbReference>
<organism evidence="8 9">
    <name type="scientific">Candidatus Yanofskybacteria bacterium RIFCSPHIGHO2_01_FULL_44_17</name>
    <dbReference type="NCBI Taxonomy" id="1802668"/>
    <lineage>
        <taxon>Bacteria</taxon>
        <taxon>Candidatus Yanofskyibacteriota</taxon>
    </lineage>
</organism>
<comment type="caution">
    <text evidence="8">The sequence shown here is derived from an EMBL/GenBank/DDBJ whole genome shotgun (WGS) entry which is preliminary data.</text>
</comment>
<evidence type="ECO:0000259" key="7">
    <source>
        <dbReference type="Pfam" id="PF08544"/>
    </source>
</evidence>
<proteinExistence type="inferred from homology"/>
<evidence type="ECO:0000259" key="6">
    <source>
        <dbReference type="Pfam" id="PF00288"/>
    </source>
</evidence>
<dbReference type="InterPro" id="IPR006204">
    <property type="entry name" value="GHMP_kinase_N_dom"/>
</dbReference>
<evidence type="ECO:0000256" key="2">
    <source>
        <dbReference type="ARBA" id="ARBA00022741"/>
    </source>
</evidence>
<dbReference type="PRINTS" id="PR00960">
    <property type="entry name" value="LMBPPROTEIN"/>
</dbReference>
<evidence type="ECO:0000256" key="4">
    <source>
        <dbReference type="ARBA" id="ARBA00022840"/>
    </source>
</evidence>
<dbReference type="AlphaFoldDB" id="A0A1F8EZB1"/>
<dbReference type="Proteomes" id="UP000177507">
    <property type="component" value="Unassembled WGS sequence"/>
</dbReference>
<protein>
    <recommendedName>
        <fullName evidence="10">GHMP kinase</fullName>
    </recommendedName>
</protein>
<evidence type="ECO:0000256" key="5">
    <source>
        <dbReference type="ARBA" id="ARBA00038121"/>
    </source>
</evidence>